<proteinExistence type="predicted"/>
<dbReference type="OrthoDB" id="7739218at2"/>
<dbReference type="AlphaFoldDB" id="X7F6N0"/>
<protein>
    <submittedName>
        <fullName evidence="2">Uncharacterized protein</fullName>
    </submittedName>
</protein>
<comment type="caution">
    <text evidence="2">The sequence shown here is derived from an EMBL/GenBank/DDBJ whole genome shotgun (WGS) entry which is preliminary data.</text>
</comment>
<name>X7F6N0_9RHOB</name>
<accession>X7F6N0</accession>
<keyword evidence="3" id="KW-1185">Reference proteome</keyword>
<dbReference type="PROSITE" id="PS51257">
    <property type="entry name" value="PROKAR_LIPOPROTEIN"/>
    <property type="match status" value="1"/>
</dbReference>
<dbReference type="Proteomes" id="UP000023430">
    <property type="component" value="Unassembled WGS sequence"/>
</dbReference>
<reference evidence="2 3" key="1">
    <citation type="submission" date="2014-01" db="EMBL/GenBank/DDBJ databases">
        <title>Roseivivax isoporae LMG 25204 Genome Sequencing.</title>
        <authorList>
            <person name="Lai Q."/>
            <person name="Li G."/>
            <person name="Shao Z."/>
        </authorList>
    </citation>
    <scope>NUCLEOTIDE SEQUENCE [LARGE SCALE GENOMIC DNA]</scope>
    <source>
        <strain evidence="2 3">LMG 25204</strain>
    </source>
</reference>
<feature type="region of interest" description="Disordered" evidence="1">
    <location>
        <begin position="17"/>
        <end position="85"/>
    </location>
</feature>
<evidence type="ECO:0000313" key="3">
    <source>
        <dbReference type="Proteomes" id="UP000023430"/>
    </source>
</evidence>
<dbReference type="RefSeq" id="WP_043771936.1">
    <property type="nucleotide sequence ID" value="NZ_JAME01000019.1"/>
</dbReference>
<organism evidence="2 3">
    <name type="scientific">Roseivivax isoporae LMG 25204</name>
    <dbReference type="NCBI Taxonomy" id="1449351"/>
    <lineage>
        <taxon>Bacteria</taxon>
        <taxon>Pseudomonadati</taxon>
        <taxon>Pseudomonadota</taxon>
        <taxon>Alphaproteobacteria</taxon>
        <taxon>Rhodobacterales</taxon>
        <taxon>Roseobacteraceae</taxon>
        <taxon>Roseivivax</taxon>
    </lineage>
</organism>
<sequence length="369" mass="38662">MTRIATLLLALALVGACGDTGNDDKNPLQEEPTDPTDPEDPDAEPDPDPDTDPDTGEPIDSDGRLPPGTASPTPTEGIFRKEPLDEEAGNGFARELSYDGDSDTFFVQGLAFDGDQPDGAAFSRSALGSLTSAGSPGQAFALYEAPITNPDFFTGEQIGQFQHRALYGVGDDTEFAIVRTGSYVPYGFGGFVYQRDGDVVLPTEGQAVYRGLYGGLRDFDGAGGLESVSGDAQVTIDFGGFQGNCEGARCADAVSGFIANRRVYDASGQEVTSDILTAINEDQGTALTRLPTLNMRVGPGVLDANGEITGEIDSIVDGTAFETGNYYAIMSGDHTSGGEIVGIVVVEATDPRFEGSVTVRETGGFIVDR</sequence>
<gene>
    <name evidence="2" type="ORF">RISW2_06840</name>
</gene>
<feature type="compositionally biased region" description="Acidic residues" evidence="1">
    <location>
        <begin position="31"/>
        <end position="60"/>
    </location>
</feature>
<dbReference type="PATRIC" id="fig|1449351.3.peg.2655"/>
<dbReference type="EMBL" id="JAME01000019">
    <property type="protein sequence ID" value="ETX28455.1"/>
    <property type="molecule type" value="Genomic_DNA"/>
</dbReference>
<dbReference type="STRING" id="1449351.RISW2_06840"/>
<evidence type="ECO:0000313" key="2">
    <source>
        <dbReference type="EMBL" id="ETX28455.1"/>
    </source>
</evidence>
<dbReference type="eggNOG" id="ENOG502ZB7Z">
    <property type="taxonomic scope" value="Bacteria"/>
</dbReference>
<evidence type="ECO:0000256" key="1">
    <source>
        <dbReference type="SAM" id="MobiDB-lite"/>
    </source>
</evidence>